<dbReference type="RefSeq" id="WP_158368545.1">
    <property type="nucleotide sequence ID" value="NZ_JAOQJU010000002.1"/>
</dbReference>
<dbReference type="EMBL" id="JAOQJU010000002">
    <property type="protein sequence ID" value="MCU6685407.1"/>
    <property type="molecule type" value="Genomic_DNA"/>
</dbReference>
<comment type="caution">
    <text evidence="9">The sequence shown here is derived from an EMBL/GenBank/DDBJ whole genome shotgun (WGS) entry which is preliminary data.</text>
</comment>
<evidence type="ECO:0000256" key="2">
    <source>
        <dbReference type="ARBA" id="ARBA00022475"/>
    </source>
</evidence>
<evidence type="ECO:0000256" key="5">
    <source>
        <dbReference type="ARBA" id="ARBA00023136"/>
    </source>
</evidence>
<evidence type="ECO:0000256" key="7">
    <source>
        <dbReference type="SAM" id="SignalP"/>
    </source>
</evidence>
<organism evidence="9 10">
    <name type="scientific">Dorea acetigenes</name>
    <dbReference type="NCBI Taxonomy" id="2981787"/>
    <lineage>
        <taxon>Bacteria</taxon>
        <taxon>Bacillati</taxon>
        <taxon>Bacillota</taxon>
        <taxon>Clostridia</taxon>
        <taxon>Lachnospirales</taxon>
        <taxon>Lachnospiraceae</taxon>
        <taxon>Dorea</taxon>
    </lineage>
</organism>
<evidence type="ECO:0000259" key="8">
    <source>
        <dbReference type="Pfam" id="PF13026"/>
    </source>
</evidence>
<feature type="transmembrane region" description="Helical" evidence="6">
    <location>
        <begin position="161"/>
        <end position="184"/>
    </location>
</feature>
<evidence type="ECO:0000313" key="9">
    <source>
        <dbReference type="EMBL" id="MCU6685407.1"/>
    </source>
</evidence>
<evidence type="ECO:0000256" key="1">
    <source>
        <dbReference type="ARBA" id="ARBA00004236"/>
    </source>
</evidence>
<feature type="signal peptide" evidence="7">
    <location>
        <begin position="1"/>
        <end position="22"/>
    </location>
</feature>
<keyword evidence="2" id="KW-1003">Cell membrane</keyword>
<dbReference type="Pfam" id="PF13026">
    <property type="entry name" value="DUF3887"/>
    <property type="match status" value="1"/>
</dbReference>
<accession>A0ABT2RJ19</accession>
<dbReference type="PROSITE" id="PS51257">
    <property type="entry name" value="PROKAR_LIPOPROTEIN"/>
    <property type="match status" value="1"/>
</dbReference>
<feature type="domain" description="DUF3887" evidence="8">
    <location>
        <begin position="53"/>
        <end position="137"/>
    </location>
</feature>
<comment type="subcellular location">
    <subcellularLocation>
        <location evidence="1">Cell membrane</location>
    </subcellularLocation>
</comment>
<evidence type="ECO:0000256" key="4">
    <source>
        <dbReference type="ARBA" id="ARBA00022989"/>
    </source>
</evidence>
<reference evidence="9 10" key="1">
    <citation type="journal article" date="2021" name="ISME Commun">
        <title>Automated analysis of genomic sequences facilitates high-throughput and comprehensive description of bacteria.</title>
        <authorList>
            <person name="Hitch T.C.A."/>
        </authorList>
    </citation>
    <scope>NUCLEOTIDE SEQUENCE [LARGE SCALE GENOMIC DNA]</scope>
    <source>
        <strain evidence="9 10">Sanger_03</strain>
    </source>
</reference>
<evidence type="ECO:0000256" key="3">
    <source>
        <dbReference type="ARBA" id="ARBA00022692"/>
    </source>
</evidence>
<dbReference type="NCBIfam" id="TIGR01195">
    <property type="entry name" value="oadG_fam"/>
    <property type="match status" value="1"/>
</dbReference>
<dbReference type="InterPro" id="IPR024981">
    <property type="entry name" value="DUF3887"/>
</dbReference>
<dbReference type="Proteomes" id="UP001652431">
    <property type="component" value="Unassembled WGS sequence"/>
</dbReference>
<keyword evidence="5 6" id="KW-0472">Membrane</keyword>
<keyword evidence="4 6" id="KW-1133">Transmembrane helix</keyword>
<dbReference type="Pfam" id="PF04277">
    <property type="entry name" value="OAD_gamma"/>
    <property type="match status" value="1"/>
</dbReference>
<keyword evidence="7" id="KW-0732">Signal</keyword>
<gene>
    <name evidence="9" type="ORF">OCV99_02370</name>
</gene>
<feature type="chain" id="PRO_5046233136" evidence="7">
    <location>
        <begin position="23"/>
        <end position="259"/>
    </location>
</feature>
<protein>
    <submittedName>
        <fullName evidence="9">OadG family transporter subunit</fullName>
    </submittedName>
</protein>
<evidence type="ECO:0000256" key="6">
    <source>
        <dbReference type="SAM" id="Phobius"/>
    </source>
</evidence>
<keyword evidence="3 6" id="KW-0812">Transmembrane</keyword>
<evidence type="ECO:0000313" key="10">
    <source>
        <dbReference type="Proteomes" id="UP001652431"/>
    </source>
</evidence>
<sequence>MKKKISLLICMLVAVLSFTGCSSTKTEVEYDEAEVEQVTEFLIGYCVEMDDATLEQWQNMTDFALEQQLTNAGLPFTPESFLGALESWEAGVDECGEYIEHGDYTYEASSDELKVTTDAKYADRDASIEFVFDENLYLDSMTVNAKFTMGEILKKAGLNTLLGMGTVFVVLIFISILISLFKYIPAIQAAFAKKPKKAEADVKKAAPVPAAPKAAPAPAATDDAELVAVISAAIAASEGTTTDGFVVRSIKRRRSNKWN</sequence>
<proteinExistence type="predicted"/>
<dbReference type="InterPro" id="IPR005899">
    <property type="entry name" value="Na_pump_deCOase"/>
</dbReference>
<name>A0ABT2RJ19_9FIRM</name>
<keyword evidence="10" id="KW-1185">Reference proteome</keyword>